<dbReference type="PANTHER" id="PTHR45833">
    <property type="entry name" value="METHIONINE SYNTHASE"/>
    <property type="match status" value="1"/>
</dbReference>
<evidence type="ECO:0000259" key="3">
    <source>
        <dbReference type="PROSITE" id="PS51332"/>
    </source>
</evidence>
<accession>X1U0Y7</accession>
<dbReference type="Pfam" id="PF02310">
    <property type="entry name" value="B12-binding"/>
    <property type="match status" value="1"/>
</dbReference>
<dbReference type="GO" id="GO:0046872">
    <property type="term" value="F:metal ion binding"/>
    <property type="evidence" value="ECO:0007669"/>
    <property type="project" value="UniProtKB-KW"/>
</dbReference>
<name>X1U0Y7_9ZZZZ</name>
<sequence length="144" mass="15670">YILESMPKGDYKPKAKMVLGSVQGDIHDLGISIVEAVFQANGIHVYNLGRDVPREKFIQKAEEEGADIIGTSALLTGTMFEQKVIIELLKKQGLRDKYIYLIGGGACPSSEWCDEIGADGWATDVMLGLEAAKKALAEKKGIEL</sequence>
<dbReference type="InterPro" id="IPR050554">
    <property type="entry name" value="Met_Synthase/Corrinoid"/>
</dbReference>
<dbReference type="PANTHER" id="PTHR45833:SF1">
    <property type="entry name" value="METHIONINE SYNTHASE"/>
    <property type="match status" value="1"/>
</dbReference>
<dbReference type="AlphaFoldDB" id="X1U0Y7"/>
<dbReference type="InterPro" id="IPR006158">
    <property type="entry name" value="Cobalamin-bd"/>
</dbReference>
<evidence type="ECO:0000313" key="4">
    <source>
        <dbReference type="EMBL" id="GAI97291.1"/>
    </source>
</evidence>
<dbReference type="GO" id="GO:0031419">
    <property type="term" value="F:cobalamin binding"/>
    <property type="evidence" value="ECO:0007669"/>
    <property type="project" value="InterPro"/>
</dbReference>
<protein>
    <recommendedName>
        <fullName evidence="3">B12-binding domain-containing protein</fullName>
    </recommendedName>
</protein>
<dbReference type="InterPro" id="IPR036724">
    <property type="entry name" value="Cobalamin-bd_sf"/>
</dbReference>
<evidence type="ECO:0000256" key="1">
    <source>
        <dbReference type="ARBA" id="ARBA00022723"/>
    </source>
</evidence>
<dbReference type="Gene3D" id="3.40.50.280">
    <property type="entry name" value="Cobalamin-binding domain"/>
    <property type="match status" value="1"/>
</dbReference>
<dbReference type="PROSITE" id="PS51332">
    <property type="entry name" value="B12_BINDING"/>
    <property type="match status" value="1"/>
</dbReference>
<keyword evidence="2" id="KW-0170">Cobalt</keyword>
<feature type="non-terminal residue" evidence="4">
    <location>
        <position position="1"/>
    </location>
</feature>
<evidence type="ECO:0000256" key="2">
    <source>
        <dbReference type="ARBA" id="ARBA00023285"/>
    </source>
</evidence>
<reference evidence="4" key="1">
    <citation type="journal article" date="2014" name="Front. Microbiol.">
        <title>High frequency of phylogenetically diverse reductive dehalogenase-homologous genes in deep subseafloor sedimentary metagenomes.</title>
        <authorList>
            <person name="Kawai M."/>
            <person name="Futagami T."/>
            <person name="Toyoda A."/>
            <person name="Takaki Y."/>
            <person name="Nishi S."/>
            <person name="Hori S."/>
            <person name="Arai W."/>
            <person name="Tsubouchi T."/>
            <person name="Morono Y."/>
            <person name="Uchiyama I."/>
            <person name="Ito T."/>
            <person name="Fujiyama A."/>
            <person name="Inagaki F."/>
            <person name="Takami H."/>
        </authorList>
    </citation>
    <scope>NUCLEOTIDE SEQUENCE</scope>
    <source>
        <strain evidence="4">Expedition CK06-06</strain>
    </source>
</reference>
<feature type="domain" description="B12-binding" evidence="3">
    <location>
        <begin position="14"/>
        <end position="144"/>
    </location>
</feature>
<proteinExistence type="predicted"/>
<gene>
    <name evidence="4" type="ORF">S12H4_33291</name>
</gene>
<dbReference type="EMBL" id="BARW01019608">
    <property type="protein sequence ID" value="GAI97291.1"/>
    <property type="molecule type" value="Genomic_DNA"/>
</dbReference>
<dbReference type="GO" id="GO:0005829">
    <property type="term" value="C:cytosol"/>
    <property type="evidence" value="ECO:0007669"/>
    <property type="project" value="TreeGrafter"/>
</dbReference>
<dbReference type="GO" id="GO:0050667">
    <property type="term" value="P:homocysteine metabolic process"/>
    <property type="evidence" value="ECO:0007669"/>
    <property type="project" value="TreeGrafter"/>
</dbReference>
<dbReference type="SUPFAM" id="SSF52242">
    <property type="entry name" value="Cobalamin (vitamin B12)-binding domain"/>
    <property type="match status" value="1"/>
</dbReference>
<comment type="caution">
    <text evidence="4">The sequence shown here is derived from an EMBL/GenBank/DDBJ whole genome shotgun (WGS) entry which is preliminary data.</text>
</comment>
<dbReference type="GO" id="GO:0008705">
    <property type="term" value="F:methionine synthase activity"/>
    <property type="evidence" value="ECO:0007669"/>
    <property type="project" value="TreeGrafter"/>
</dbReference>
<dbReference type="GO" id="GO:0046653">
    <property type="term" value="P:tetrahydrofolate metabolic process"/>
    <property type="evidence" value="ECO:0007669"/>
    <property type="project" value="TreeGrafter"/>
</dbReference>
<organism evidence="4">
    <name type="scientific">marine sediment metagenome</name>
    <dbReference type="NCBI Taxonomy" id="412755"/>
    <lineage>
        <taxon>unclassified sequences</taxon>
        <taxon>metagenomes</taxon>
        <taxon>ecological metagenomes</taxon>
    </lineage>
</organism>
<keyword evidence="1" id="KW-0479">Metal-binding</keyword>